<evidence type="ECO:0000256" key="6">
    <source>
        <dbReference type="ARBA" id="ARBA00022691"/>
    </source>
</evidence>
<proteinExistence type="inferred from homology"/>
<evidence type="ECO:0000313" key="9">
    <source>
        <dbReference type="EMBL" id="MFH4983633.1"/>
    </source>
</evidence>
<sequence length="343" mass="38970">MDPEAMLGDAELSANVGLRRRSSSISDDYSVQKTNDDATECKFAAVKLNYYADEFLRHFMHITSEQVIRRDPEISMGYWARVYALQEIVVKFLQIVGSSSQIISLGAGFDTLYWRLKRDGRKFKKFVEVDFSSVTAKKIRNIRKPSASELVAAFSDKLVESSHTDLHAGDYHLIGADLRQSREFREKLESTGIDFNLPTLCLAECVLVYMSSEQSGRLISDLAFWLSTAMFVNYEQVAISDSFGDVMRKNLERRGLLLPGLSMCVDIETQSKRFLSSGWGFAQAWTMDEIYSRMLSEKEVQRIQKIELLDEKELLHQLLAHYCIAIAVKDDSGKYGSLKSITP</sequence>
<dbReference type="Proteomes" id="UP001608902">
    <property type="component" value="Unassembled WGS sequence"/>
</dbReference>
<keyword evidence="5 7" id="KW-0808">Transferase</keyword>
<dbReference type="GO" id="GO:0018423">
    <property type="term" value="F:protein C-terminal leucine carboxyl O-methyltransferase activity"/>
    <property type="evidence" value="ECO:0007669"/>
    <property type="project" value="UniProtKB-EC"/>
</dbReference>
<dbReference type="Gene3D" id="3.40.50.150">
    <property type="entry name" value="Vaccinia Virus protein VP39"/>
    <property type="match status" value="1"/>
</dbReference>
<keyword evidence="4 7" id="KW-0489">Methyltransferase</keyword>
<evidence type="ECO:0000256" key="8">
    <source>
        <dbReference type="PIRSR" id="PIRSR016305-1"/>
    </source>
</evidence>
<evidence type="ECO:0000313" key="10">
    <source>
        <dbReference type="Proteomes" id="UP001608902"/>
    </source>
</evidence>
<feature type="binding site" evidence="8">
    <location>
        <position position="81"/>
    </location>
    <ligand>
        <name>S-adenosyl-L-methionine</name>
        <dbReference type="ChEBI" id="CHEBI:59789"/>
    </ligand>
</feature>
<dbReference type="InterPro" id="IPR016651">
    <property type="entry name" value="LCMT1"/>
</dbReference>
<organism evidence="9 10">
    <name type="scientific">Gnathostoma spinigerum</name>
    <dbReference type="NCBI Taxonomy" id="75299"/>
    <lineage>
        <taxon>Eukaryota</taxon>
        <taxon>Metazoa</taxon>
        <taxon>Ecdysozoa</taxon>
        <taxon>Nematoda</taxon>
        <taxon>Chromadorea</taxon>
        <taxon>Rhabditida</taxon>
        <taxon>Spirurina</taxon>
        <taxon>Gnathostomatomorpha</taxon>
        <taxon>Gnathostomatoidea</taxon>
        <taxon>Gnathostomatidae</taxon>
        <taxon>Gnathostoma</taxon>
    </lineage>
</organism>
<evidence type="ECO:0000256" key="2">
    <source>
        <dbReference type="ARBA" id="ARBA00003455"/>
    </source>
</evidence>
<comment type="catalytic activity">
    <reaction evidence="1 7">
        <text>[phosphatase 2A protein]-C-terminal L-leucine + S-adenosyl-L-methionine = [phosphatase 2A protein]-C-terminal L-leucine methyl ester + S-adenosyl-L-homocysteine</text>
        <dbReference type="Rhea" id="RHEA:48544"/>
        <dbReference type="Rhea" id="RHEA-COMP:12134"/>
        <dbReference type="Rhea" id="RHEA-COMP:12135"/>
        <dbReference type="ChEBI" id="CHEBI:57856"/>
        <dbReference type="ChEBI" id="CHEBI:59789"/>
        <dbReference type="ChEBI" id="CHEBI:90516"/>
        <dbReference type="ChEBI" id="CHEBI:90517"/>
        <dbReference type="EC" id="2.1.1.233"/>
    </reaction>
</comment>
<evidence type="ECO:0000256" key="7">
    <source>
        <dbReference type="PIRNR" id="PIRNR016305"/>
    </source>
</evidence>
<comment type="similarity">
    <text evidence="3 7">Belongs to the methyltransferase superfamily. LCMT family.</text>
</comment>
<keyword evidence="10" id="KW-1185">Reference proteome</keyword>
<name>A0ABD6EUK4_9BILA</name>
<feature type="binding site" evidence="8">
    <location>
        <position position="204"/>
    </location>
    <ligand>
        <name>S-adenosyl-L-methionine</name>
        <dbReference type="ChEBI" id="CHEBI:59789"/>
    </ligand>
</feature>
<dbReference type="PANTHER" id="PTHR13600:SF33">
    <property type="entry name" value="LEUCINE CARBOXYL METHYLTRANSFERASE 1"/>
    <property type="match status" value="1"/>
</dbReference>
<dbReference type="SUPFAM" id="SSF53335">
    <property type="entry name" value="S-adenosyl-L-methionine-dependent methyltransferases"/>
    <property type="match status" value="1"/>
</dbReference>
<feature type="binding site" evidence="8">
    <location>
        <begin position="177"/>
        <end position="178"/>
    </location>
    <ligand>
        <name>S-adenosyl-L-methionine</name>
        <dbReference type="ChEBI" id="CHEBI:59789"/>
    </ligand>
</feature>
<dbReference type="InterPro" id="IPR029063">
    <property type="entry name" value="SAM-dependent_MTases_sf"/>
</dbReference>
<dbReference type="FunFam" id="3.40.50.150:FF:000092">
    <property type="entry name" value="Leucine carboxyl methyltransferase 1"/>
    <property type="match status" value="1"/>
</dbReference>
<evidence type="ECO:0000256" key="3">
    <source>
        <dbReference type="ARBA" id="ARBA00010703"/>
    </source>
</evidence>
<dbReference type="InterPro" id="IPR007213">
    <property type="entry name" value="Ppm1/Ppm2/Tcmp"/>
</dbReference>
<feature type="binding site" evidence="8">
    <location>
        <position position="106"/>
    </location>
    <ligand>
        <name>S-adenosyl-L-methionine</name>
        <dbReference type="ChEBI" id="CHEBI:59789"/>
    </ligand>
</feature>
<keyword evidence="6 7" id="KW-0949">S-adenosyl-L-methionine</keyword>
<dbReference type="GO" id="GO:0032259">
    <property type="term" value="P:methylation"/>
    <property type="evidence" value="ECO:0007669"/>
    <property type="project" value="UniProtKB-KW"/>
</dbReference>
<dbReference type="GO" id="GO:0009966">
    <property type="term" value="P:regulation of signal transduction"/>
    <property type="evidence" value="ECO:0007669"/>
    <property type="project" value="UniProtKB-ARBA"/>
</dbReference>
<protein>
    <recommendedName>
        <fullName evidence="7">Leucine carboxyl methyltransferase 1</fullName>
        <ecNumber evidence="7">2.1.1.233</ecNumber>
    </recommendedName>
</protein>
<dbReference type="AlphaFoldDB" id="A0ABD6EUK4"/>
<accession>A0ABD6EUK4</accession>
<dbReference type="PANTHER" id="PTHR13600">
    <property type="entry name" value="LEUCINE CARBOXYL METHYLTRANSFERASE"/>
    <property type="match status" value="1"/>
</dbReference>
<dbReference type="PIRSF" id="PIRSF016305">
    <property type="entry name" value="LCM_mtfrase"/>
    <property type="match status" value="1"/>
</dbReference>
<evidence type="ECO:0000256" key="4">
    <source>
        <dbReference type="ARBA" id="ARBA00022603"/>
    </source>
</evidence>
<dbReference type="EMBL" id="JBGFUD010013135">
    <property type="protein sequence ID" value="MFH4983633.1"/>
    <property type="molecule type" value="Genomic_DNA"/>
</dbReference>
<dbReference type="Pfam" id="PF04072">
    <property type="entry name" value="LCM"/>
    <property type="match status" value="1"/>
</dbReference>
<gene>
    <name evidence="9" type="ORF">AB6A40_010342</name>
</gene>
<comment type="function">
    <text evidence="2 7">Methylates the carboxyl group of the C-terminal leucine residue of protein phosphatase 2A catalytic subunits to form alpha-leucine ester residues.</text>
</comment>
<evidence type="ECO:0000256" key="1">
    <source>
        <dbReference type="ARBA" id="ARBA00000724"/>
    </source>
</evidence>
<dbReference type="EC" id="2.1.1.233" evidence="7"/>
<reference evidence="9 10" key="1">
    <citation type="submission" date="2024-08" db="EMBL/GenBank/DDBJ databases">
        <title>Gnathostoma spinigerum genome.</title>
        <authorList>
            <person name="Gonzalez-Bertolin B."/>
            <person name="Monzon S."/>
            <person name="Zaballos A."/>
            <person name="Jimenez P."/>
            <person name="Dekumyoy P."/>
            <person name="Varona S."/>
            <person name="Cuesta I."/>
            <person name="Sumanam S."/>
            <person name="Adisakwattana P."/>
            <person name="Gasser R.B."/>
            <person name="Hernandez-Gonzalez A."/>
            <person name="Young N.D."/>
            <person name="Perteguer M.J."/>
        </authorList>
    </citation>
    <scope>NUCLEOTIDE SEQUENCE [LARGE SCALE GENOMIC DNA]</scope>
    <source>
        <strain evidence="9">AL3</strain>
        <tissue evidence="9">Liver</tissue>
    </source>
</reference>
<evidence type="ECO:0000256" key="5">
    <source>
        <dbReference type="ARBA" id="ARBA00022679"/>
    </source>
</evidence>
<comment type="caution">
    <text evidence="9">The sequence shown here is derived from an EMBL/GenBank/DDBJ whole genome shotgun (WGS) entry which is preliminary data.</text>
</comment>